<keyword evidence="2" id="KW-1185">Reference proteome</keyword>
<organism evidence="1 2">
    <name type="scientific">Xylaria curta</name>
    <dbReference type="NCBI Taxonomy" id="42375"/>
    <lineage>
        <taxon>Eukaryota</taxon>
        <taxon>Fungi</taxon>
        <taxon>Dikarya</taxon>
        <taxon>Ascomycota</taxon>
        <taxon>Pezizomycotina</taxon>
        <taxon>Sordariomycetes</taxon>
        <taxon>Xylariomycetidae</taxon>
        <taxon>Xylariales</taxon>
        <taxon>Xylariaceae</taxon>
        <taxon>Xylaria</taxon>
    </lineage>
</organism>
<dbReference type="EMBL" id="JAPDGR010004681">
    <property type="protein sequence ID" value="KAJ2967461.1"/>
    <property type="molecule type" value="Genomic_DNA"/>
</dbReference>
<proteinExistence type="predicted"/>
<dbReference type="Proteomes" id="UP001143856">
    <property type="component" value="Unassembled WGS sequence"/>
</dbReference>
<evidence type="ECO:0000313" key="2">
    <source>
        <dbReference type="Proteomes" id="UP001143856"/>
    </source>
</evidence>
<accession>A0ACC1MM97</accession>
<reference evidence="1" key="1">
    <citation type="submission" date="2022-10" db="EMBL/GenBank/DDBJ databases">
        <title>Genome Sequence of Xylaria curta.</title>
        <authorList>
            <person name="Buettner E."/>
        </authorList>
    </citation>
    <scope>NUCLEOTIDE SEQUENCE</scope>
    <source>
        <strain evidence="1">Babe10</strain>
    </source>
</reference>
<comment type="caution">
    <text evidence="1">The sequence shown here is derived from an EMBL/GenBank/DDBJ whole genome shotgun (WGS) entry which is preliminary data.</text>
</comment>
<name>A0ACC1MM97_9PEZI</name>
<protein>
    <submittedName>
        <fullName evidence="1">Uncharacterized protein</fullName>
    </submittedName>
</protein>
<gene>
    <name evidence="1" type="ORF">NUW58_g10447</name>
</gene>
<evidence type="ECO:0000313" key="1">
    <source>
        <dbReference type="EMBL" id="KAJ2967461.1"/>
    </source>
</evidence>
<sequence>MNENVYAPMAESAAMMPKQRVGHDDHVHDHAPVPAPVDAHTPDDDDAATEGTIMDEIMDVVASSAIGLDQHDADRQGDSPFMALCGFIYTYKMNKRSKYTIKQATALITEQFKARGKAAGLNLKKQKVVD</sequence>